<organism evidence="9 10">
    <name type="scientific">Halocaridina rubra</name>
    <name type="common">Hawaiian red shrimp</name>
    <dbReference type="NCBI Taxonomy" id="373956"/>
    <lineage>
        <taxon>Eukaryota</taxon>
        <taxon>Metazoa</taxon>
        <taxon>Ecdysozoa</taxon>
        <taxon>Arthropoda</taxon>
        <taxon>Crustacea</taxon>
        <taxon>Multicrustacea</taxon>
        <taxon>Malacostraca</taxon>
        <taxon>Eumalacostraca</taxon>
        <taxon>Eucarida</taxon>
        <taxon>Decapoda</taxon>
        <taxon>Pleocyemata</taxon>
        <taxon>Caridea</taxon>
        <taxon>Atyoidea</taxon>
        <taxon>Atyidae</taxon>
        <taxon>Halocaridina</taxon>
    </lineage>
</organism>
<proteinExistence type="inferred from homology"/>
<keyword evidence="10" id="KW-1185">Reference proteome</keyword>
<feature type="compositionally biased region" description="Polar residues" evidence="8">
    <location>
        <begin position="58"/>
        <end position="76"/>
    </location>
</feature>
<dbReference type="PANTHER" id="PTHR12691">
    <property type="entry name" value="MEDIATOR OF RNA POLYMERASE II TRANSCRIPTION SUBUNIT 23"/>
    <property type="match status" value="1"/>
</dbReference>
<dbReference type="Proteomes" id="UP001381693">
    <property type="component" value="Unassembled WGS sequence"/>
</dbReference>
<accession>A0AAN8WNX8</accession>
<dbReference type="GO" id="GO:0005667">
    <property type="term" value="C:transcription regulator complex"/>
    <property type="evidence" value="ECO:0007669"/>
    <property type="project" value="TreeGrafter"/>
</dbReference>
<evidence type="ECO:0000256" key="6">
    <source>
        <dbReference type="ARBA" id="ARBA00023242"/>
    </source>
</evidence>
<comment type="similarity">
    <text evidence="2">Belongs to the Mediator complex subunit 23 family.</text>
</comment>
<dbReference type="GO" id="GO:0006357">
    <property type="term" value="P:regulation of transcription by RNA polymerase II"/>
    <property type="evidence" value="ECO:0007669"/>
    <property type="project" value="TreeGrafter"/>
</dbReference>
<comment type="caution">
    <text evidence="9">The sequence shown here is derived from an EMBL/GenBank/DDBJ whole genome shotgun (WGS) entry which is preliminary data.</text>
</comment>
<evidence type="ECO:0000313" key="9">
    <source>
        <dbReference type="EMBL" id="KAK7068462.1"/>
    </source>
</evidence>
<dbReference type="PANTHER" id="PTHR12691:SF10">
    <property type="entry name" value="MEDIATOR OF RNA POLYMERASE II TRANSCRIPTION SUBUNIT 23"/>
    <property type="match status" value="1"/>
</dbReference>
<dbReference type="InterPro" id="IPR021629">
    <property type="entry name" value="Mediator_Med23"/>
</dbReference>
<evidence type="ECO:0000256" key="7">
    <source>
        <dbReference type="ARBA" id="ARBA00031961"/>
    </source>
</evidence>
<evidence type="ECO:0000313" key="10">
    <source>
        <dbReference type="Proteomes" id="UP001381693"/>
    </source>
</evidence>
<evidence type="ECO:0000256" key="4">
    <source>
        <dbReference type="ARBA" id="ARBA00023015"/>
    </source>
</evidence>
<dbReference type="GO" id="GO:0010628">
    <property type="term" value="P:positive regulation of gene expression"/>
    <property type="evidence" value="ECO:0007669"/>
    <property type="project" value="TreeGrafter"/>
</dbReference>
<dbReference type="AlphaFoldDB" id="A0AAN8WNX8"/>
<protein>
    <recommendedName>
        <fullName evidence="3">Mediator of RNA polymerase II transcription subunit 23</fullName>
    </recommendedName>
    <alternativeName>
        <fullName evidence="7">Mediator complex subunit 23</fullName>
    </alternativeName>
</protein>
<evidence type="ECO:0000256" key="5">
    <source>
        <dbReference type="ARBA" id="ARBA00023163"/>
    </source>
</evidence>
<feature type="region of interest" description="Disordered" evidence="8">
    <location>
        <begin position="58"/>
        <end position="99"/>
    </location>
</feature>
<sequence>MEEPSVSVLDSKINDILSDNLKVDAIQEALLNLLEVPKPDKATSHLTKVCNELQNAFTESTNEPAATPSSSTNQDGGQQGTGPKSVEVSKPSGSSNAEVASRIQETGVHIIVTILGRQSNPHRAQLVASTLLHLSTTNTVSPKVICICLLTNEHLIPENDIFWVTAFELIKKIISGVDYKGVREIMKLCLDRARQLPMNLRRSHLHLEEALYDVMQLIFDRNASLLPGYFIVNELLKLYPEYKNWPHWVSYHQFSIRIPVELGVQCLVKTYYLLCDMLLVNGTHGDSLCAMSSSFGVSLLQLPL</sequence>
<dbReference type="Pfam" id="PF11573">
    <property type="entry name" value="Med23"/>
    <property type="match status" value="1"/>
</dbReference>
<reference evidence="9 10" key="1">
    <citation type="submission" date="2023-11" db="EMBL/GenBank/DDBJ databases">
        <title>Halocaridina rubra genome assembly.</title>
        <authorList>
            <person name="Smith C."/>
        </authorList>
    </citation>
    <scope>NUCLEOTIDE SEQUENCE [LARGE SCALE GENOMIC DNA]</scope>
    <source>
        <strain evidence="9">EP-1</strain>
        <tissue evidence="9">Whole</tissue>
    </source>
</reference>
<dbReference type="GO" id="GO:0016592">
    <property type="term" value="C:mediator complex"/>
    <property type="evidence" value="ECO:0007669"/>
    <property type="project" value="TreeGrafter"/>
</dbReference>
<keyword evidence="5" id="KW-0804">Transcription</keyword>
<evidence type="ECO:0000256" key="3">
    <source>
        <dbReference type="ARBA" id="ARBA00019696"/>
    </source>
</evidence>
<evidence type="ECO:0000256" key="8">
    <source>
        <dbReference type="SAM" id="MobiDB-lite"/>
    </source>
</evidence>
<keyword evidence="4" id="KW-0805">Transcription regulation</keyword>
<gene>
    <name evidence="9" type="ORF">SK128_000491</name>
</gene>
<evidence type="ECO:0000256" key="2">
    <source>
        <dbReference type="ARBA" id="ARBA00010222"/>
    </source>
</evidence>
<evidence type="ECO:0000256" key="1">
    <source>
        <dbReference type="ARBA" id="ARBA00004123"/>
    </source>
</evidence>
<keyword evidence="6" id="KW-0539">Nucleus</keyword>
<comment type="subcellular location">
    <subcellularLocation>
        <location evidence="1">Nucleus</location>
    </subcellularLocation>
</comment>
<name>A0AAN8WNX8_HALRR</name>
<dbReference type="EMBL" id="JAXCGZ010017234">
    <property type="protein sequence ID" value="KAK7068462.1"/>
    <property type="molecule type" value="Genomic_DNA"/>
</dbReference>